<organism evidence="5 6">
    <name type="scientific">Mytilus galloprovincialis</name>
    <name type="common">Mediterranean mussel</name>
    <dbReference type="NCBI Taxonomy" id="29158"/>
    <lineage>
        <taxon>Eukaryota</taxon>
        <taxon>Metazoa</taxon>
        <taxon>Spiralia</taxon>
        <taxon>Lophotrochozoa</taxon>
        <taxon>Mollusca</taxon>
        <taxon>Bivalvia</taxon>
        <taxon>Autobranchia</taxon>
        <taxon>Pteriomorphia</taxon>
        <taxon>Mytilida</taxon>
        <taxon>Mytiloidea</taxon>
        <taxon>Mytilidae</taxon>
        <taxon>Mytilinae</taxon>
        <taxon>Mytilus</taxon>
    </lineage>
</organism>
<evidence type="ECO:0000256" key="2">
    <source>
        <dbReference type="SAM" id="Coils"/>
    </source>
</evidence>
<dbReference type="GO" id="GO:0061630">
    <property type="term" value="F:ubiquitin protein ligase activity"/>
    <property type="evidence" value="ECO:0007669"/>
    <property type="project" value="TreeGrafter"/>
</dbReference>
<dbReference type="InterPro" id="IPR029071">
    <property type="entry name" value="Ubiquitin-like_domsf"/>
</dbReference>
<dbReference type="InterPro" id="IPR019956">
    <property type="entry name" value="Ubiquitin_dom"/>
</dbReference>
<dbReference type="CDD" id="cd19756">
    <property type="entry name" value="Bbox2"/>
    <property type="match status" value="1"/>
</dbReference>
<feature type="domain" description="B box-type" evidence="4">
    <location>
        <begin position="4"/>
        <end position="50"/>
    </location>
</feature>
<dbReference type="CDD" id="cd19757">
    <property type="entry name" value="Bbox1"/>
    <property type="match status" value="1"/>
</dbReference>
<keyword evidence="2" id="KW-0175">Coiled coil</keyword>
<evidence type="ECO:0000259" key="3">
    <source>
        <dbReference type="PROSITE" id="PS50053"/>
    </source>
</evidence>
<feature type="domain" description="Ubiquitin-like" evidence="3">
    <location>
        <begin position="318"/>
        <end position="393"/>
    </location>
</feature>
<proteinExistence type="predicted"/>
<evidence type="ECO:0000256" key="1">
    <source>
        <dbReference type="PROSITE-ProRule" id="PRU00024"/>
    </source>
</evidence>
<dbReference type="SUPFAM" id="SSF54236">
    <property type="entry name" value="Ubiquitin-like"/>
    <property type="match status" value="1"/>
</dbReference>
<dbReference type="SUPFAM" id="SSF57845">
    <property type="entry name" value="B-box zinc-binding domain"/>
    <property type="match status" value="1"/>
</dbReference>
<keyword evidence="6" id="KW-1185">Reference proteome</keyword>
<gene>
    <name evidence="5" type="ORF">MGAL_10B048775</name>
</gene>
<reference evidence="5" key="1">
    <citation type="submission" date="2018-11" db="EMBL/GenBank/DDBJ databases">
        <authorList>
            <person name="Alioto T."/>
            <person name="Alioto T."/>
        </authorList>
    </citation>
    <scope>NUCLEOTIDE SEQUENCE</scope>
</reference>
<dbReference type="PROSITE" id="PS50119">
    <property type="entry name" value="ZF_BBOX"/>
    <property type="match status" value="2"/>
</dbReference>
<dbReference type="PANTHER" id="PTHR25462:SF305">
    <property type="entry name" value="RING-TYPE DOMAIN-CONTAINING PROTEIN"/>
    <property type="match status" value="1"/>
</dbReference>
<dbReference type="PROSITE" id="PS50053">
    <property type="entry name" value="UBIQUITIN_2"/>
    <property type="match status" value="1"/>
</dbReference>
<dbReference type="Gene3D" id="3.10.20.90">
    <property type="entry name" value="Phosphatidylinositol 3-kinase Catalytic Subunit, Chain A, domain 1"/>
    <property type="match status" value="1"/>
</dbReference>
<feature type="domain" description="B box-type" evidence="4">
    <location>
        <begin position="59"/>
        <end position="99"/>
    </location>
</feature>
<dbReference type="Pfam" id="PF00240">
    <property type="entry name" value="ubiquitin"/>
    <property type="match status" value="1"/>
</dbReference>
<dbReference type="InterPro" id="IPR047153">
    <property type="entry name" value="TRIM45/56/19-like"/>
</dbReference>
<dbReference type="PANTHER" id="PTHR25462">
    <property type="entry name" value="BONUS, ISOFORM C-RELATED"/>
    <property type="match status" value="1"/>
</dbReference>
<keyword evidence="1" id="KW-0479">Metal-binding</keyword>
<dbReference type="PRINTS" id="PR00348">
    <property type="entry name" value="UBIQUITIN"/>
</dbReference>
<evidence type="ECO:0000313" key="5">
    <source>
        <dbReference type="EMBL" id="VDI52497.1"/>
    </source>
</evidence>
<sequence length="399" mass="45494">MAQISATKCDLCSEKDGSIFCYECKQAMCISCRSLHDKIPSTRKHKVSDLNKVDRLVYQSELECSIHKELFTFFCNQCKCLICSSCLLAEHNGHKFSGTEEIFQGARQNSIHLVSKGKEKLEEIKGAIDNLNSSHREKIEQDSEKVESQIKSTADALHGIIDIVKDIRVNEVMDYKQLENEQIDKTVRKLEKLKVDYENTTSTFDQLLTETHDTTFYQSYETHKGAFDKLDDISKYSKPDEIRTFDEEAFFVDTLLKMTERFKSAKMSVGIVAKNYNEIKDVTQVSAESVPILEPPVQNANVSAESVPIFEPPLQDAIVITVKTLNGRSYAVNVKLTDTIRDVKEKVHEESGIRSEQQKLSFRNKLLRNHLTVFDYNIQMGSTINVGLQFRDTTETSKN</sequence>
<protein>
    <submittedName>
        <fullName evidence="5">Uncharacterized protein</fullName>
    </submittedName>
</protein>
<dbReference type="SMART" id="SM00213">
    <property type="entry name" value="UBQ"/>
    <property type="match status" value="1"/>
</dbReference>
<keyword evidence="1" id="KW-0863">Zinc-finger</keyword>
<dbReference type="GO" id="GO:0008270">
    <property type="term" value="F:zinc ion binding"/>
    <property type="evidence" value="ECO:0007669"/>
    <property type="project" value="UniProtKB-KW"/>
</dbReference>
<dbReference type="InterPro" id="IPR000626">
    <property type="entry name" value="Ubiquitin-like_dom"/>
</dbReference>
<dbReference type="CDD" id="cd17039">
    <property type="entry name" value="Ubl_ubiquitin_like"/>
    <property type="match status" value="1"/>
</dbReference>
<evidence type="ECO:0000259" key="4">
    <source>
        <dbReference type="PROSITE" id="PS50119"/>
    </source>
</evidence>
<dbReference type="SMART" id="SM00336">
    <property type="entry name" value="BBOX"/>
    <property type="match status" value="2"/>
</dbReference>
<keyword evidence="1" id="KW-0862">Zinc</keyword>
<name>A0A8B6FRE3_MYTGA</name>
<dbReference type="OrthoDB" id="6134531at2759"/>
<accession>A0A8B6FRE3</accession>
<dbReference type="GO" id="GO:0005654">
    <property type="term" value="C:nucleoplasm"/>
    <property type="evidence" value="ECO:0007669"/>
    <property type="project" value="TreeGrafter"/>
</dbReference>
<dbReference type="Pfam" id="PF00643">
    <property type="entry name" value="zf-B_box"/>
    <property type="match status" value="1"/>
</dbReference>
<dbReference type="Gene3D" id="3.30.160.60">
    <property type="entry name" value="Classic Zinc Finger"/>
    <property type="match status" value="1"/>
</dbReference>
<dbReference type="InterPro" id="IPR000315">
    <property type="entry name" value="Znf_B-box"/>
</dbReference>
<comment type="caution">
    <text evidence="5">The sequence shown here is derived from an EMBL/GenBank/DDBJ whole genome shotgun (WGS) entry which is preliminary data.</text>
</comment>
<evidence type="ECO:0000313" key="6">
    <source>
        <dbReference type="Proteomes" id="UP000596742"/>
    </source>
</evidence>
<dbReference type="AlphaFoldDB" id="A0A8B6FRE3"/>
<dbReference type="Proteomes" id="UP000596742">
    <property type="component" value="Unassembled WGS sequence"/>
</dbReference>
<feature type="coiled-coil region" evidence="2">
    <location>
        <begin position="136"/>
        <end position="210"/>
    </location>
</feature>
<dbReference type="EMBL" id="UYJE01007178">
    <property type="protein sequence ID" value="VDI52497.1"/>
    <property type="molecule type" value="Genomic_DNA"/>
</dbReference>